<reference evidence="4 5" key="2">
    <citation type="submission" date="2016-08" db="EMBL/GenBank/DDBJ databases">
        <title>Pervasive Adenine N6-methylation of Active Genes in Fungi.</title>
        <authorList>
            <consortium name="DOE Joint Genome Institute"/>
            <person name="Mondo S.J."/>
            <person name="Dannebaum R.O."/>
            <person name="Kuo R.C."/>
            <person name="Labutti K."/>
            <person name="Haridas S."/>
            <person name="Kuo A."/>
            <person name="Salamov A."/>
            <person name="Ahrendt S.R."/>
            <person name="Lipzen A."/>
            <person name="Sullivan W."/>
            <person name="Andreopoulos W.B."/>
            <person name="Clum A."/>
            <person name="Lindquist E."/>
            <person name="Daum C."/>
            <person name="Ramamoorthy G.K."/>
            <person name="Gryganskyi A."/>
            <person name="Culley D."/>
            <person name="Magnuson J.K."/>
            <person name="James T.Y."/>
            <person name="O'Malley M.A."/>
            <person name="Stajich J.E."/>
            <person name="Spatafora J.W."/>
            <person name="Visel A."/>
            <person name="Grigoriev I.V."/>
        </authorList>
    </citation>
    <scope>NUCLEOTIDE SEQUENCE [LARGE SCALE GENOMIC DNA]</scope>
    <source>
        <strain evidence="5">finn</strain>
    </source>
</reference>
<feature type="region of interest" description="Disordered" evidence="2">
    <location>
        <begin position="234"/>
        <end position="257"/>
    </location>
</feature>
<feature type="region of interest" description="Disordered" evidence="2">
    <location>
        <begin position="754"/>
        <end position="792"/>
    </location>
</feature>
<dbReference type="Proteomes" id="UP000193719">
    <property type="component" value="Unassembled WGS sequence"/>
</dbReference>
<proteinExistence type="predicted"/>
<dbReference type="Gene3D" id="1.20.1280.50">
    <property type="match status" value="1"/>
</dbReference>
<dbReference type="GO" id="GO:0000145">
    <property type="term" value="C:exocyst"/>
    <property type="evidence" value="ECO:0007669"/>
    <property type="project" value="TreeGrafter"/>
</dbReference>
<evidence type="ECO:0000313" key="5">
    <source>
        <dbReference type="Proteomes" id="UP000193719"/>
    </source>
</evidence>
<evidence type="ECO:0000256" key="2">
    <source>
        <dbReference type="SAM" id="MobiDB-lite"/>
    </source>
</evidence>
<feature type="region of interest" description="Disordered" evidence="2">
    <location>
        <begin position="487"/>
        <end position="507"/>
    </location>
</feature>
<feature type="region of interest" description="Disordered" evidence="2">
    <location>
        <begin position="97"/>
        <end position="116"/>
    </location>
</feature>
<feature type="region of interest" description="Disordered" evidence="2">
    <location>
        <begin position="410"/>
        <end position="472"/>
    </location>
</feature>
<dbReference type="SMART" id="SM00256">
    <property type="entry name" value="FBOX"/>
    <property type="match status" value="1"/>
</dbReference>
<evidence type="ECO:0000259" key="3">
    <source>
        <dbReference type="PROSITE" id="PS50181"/>
    </source>
</evidence>
<dbReference type="SUPFAM" id="SSF81383">
    <property type="entry name" value="F-box domain"/>
    <property type="match status" value="1"/>
</dbReference>
<dbReference type="GO" id="GO:0006887">
    <property type="term" value="P:exocytosis"/>
    <property type="evidence" value="ECO:0007669"/>
    <property type="project" value="TreeGrafter"/>
</dbReference>
<feature type="compositionally biased region" description="Basic and acidic residues" evidence="2">
    <location>
        <begin position="238"/>
        <end position="257"/>
    </location>
</feature>
<dbReference type="PROSITE" id="PS50181">
    <property type="entry name" value="FBOX"/>
    <property type="match status" value="1"/>
</dbReference>
<dbReference type="InterPro" id="IPR009976">
    <property type="entry name" value="Sec10-like"/>
</dbReference>
<protein>
    <recommendedName>
        <fullName evidence="3">F-box domain-containing protein</fullName>
    </recommendedName>
</protein>
<feature type="compositionally biased region" description="Polar residues" evidence="2">
    <location>
        <begin position="776"/>
        <end position="786"/>
    </location>
</feature>
<feature type="compositionally biased region" description="Basic and acidic residues" evidence="2">
    <location>
        <begin position="675"/>
        <end position="687"/>
    </location>
</feature>
<name>A0A1Y1VL60_9FUNG</name>
<feature type="region of interest" description="Disordered" evidence="2">
    <location>
        <begin position="35"/>
        <end position="65"/>
    </location>
</feature>
<organism evidence="4 5">
    <name type="scientific">Piromyces finnis</name>
    <dbReference type="NCBI Taxonomy" id="1754191"/>
    <lineage>
        <taxon>Eukaryota</taxon>
        <taxon>Fungi</taxon>
        <taxon>Fungi incertae sedis</taxon>
        <taxon>Chytridiomycota</taxon>
        <taxon>Chytridiomycota incertae sedis</taxon>
        <taxon>Neocallimastigomycetes</taxon>
        <taxon>Neocallimastigales</taxon>
        <taxon>Neocallimastigaceae</taxon>
        <taxon>Piromyces</taxon>
    </lineage>
</organism>
<feature type="compositionally biased region" description="Low complexity" evidence="2">
    <location>
        <begin position="44"/>
        <end position="65"/>
    </location>
</feature>
<dbReference type="Pfam" id="PF07393">
    <property type="entry name" value="Sec10_HB"/>
    <property type="match status" value="1"/>
</dbReference>
<dbReference type="STRING" id="1754191.A0A1Y1VL60"/>
<comment type="caution">
    <text evidence="4">The sequence shown here is derived from an EMBL/GenBank/DDBJ whole genome shotgun (WGS) entry which is preliminary data.</text>
</comment>
<accession>A0A1Y1VL60</accession>
<dbReference type="GO" id="GO:0006893">
    <property type="term" value="P:Golgi to plasma membrane transport"/>
    <property type="evidence" value="ECO:0007669"/>
    <property type="project" value="TreeGrafter"/>
</dbReference>
<feature type="region of interest" description="Disordered" evidence="2">
    <location>
        <begin position="673"/>
        <end position="710"/>
    </location>
</feature>
<dbReference type="CDD" id="cd09917">
    <property type="entry name" value="F-box_SF"/>
    <property type="match status" value="1"/>
</dbReference>
<feature type="coiled-coil region" evidence="1">
    <location>
        <begin position="1107"/>
        <end position="1134"/>
    </location>
</feature>
<dbReference type="OrthoDB" id="5554140at2759"/>
<dbReference type="InterPro" id="IPR036047">
    <property type="entry name" value="F-box-like_dom_sf"/>
</dbReference>
<sequence>MLSPFRFFRTRPDDRIRVGEDDTNYENLLNTAAISDAEDEETNEYNNTNSNVNDTSNNTNTTSTSNQLISNELSTIQDANNNTNTTNLNDIFGDFSHFNNMNQNQQTSLNSNNATKDNSLNDNSINLFSNMDNNNLYGHITNNNKRVGSTGDINRLSKNPYSPHNPKFQDNKLYSSESKIFSKTDDTIDLLSFNFPPTTTSSSVKPTQNNNNDIFGDFSNAFDNKPLTFNNISNNNGNKKESFITDDSTKKDNNSNDKSVENVVNEQVTNINEDDNDLFGDFNSHNINTDDNNLFDDFTPVISDNKEENNNFFNTDFSAFTSVNNSTLSTSENQSLDTNSKENSLNVAEFDVFNFNSPSSTSRQPVDYDFFSNYHPKTTKKLNNKISYDSTTDTITDDEDLLFSPIIEPSKINKSSSNTNNVKNTITESKNNNNKDNNNNININASINTNSNKPISTMDNKNNKDENSQKSSIETEIPALAIPPLNEINNNKANVPKDKSDVPEKKTVQTPIKLKNSEKIKNDHISSNDTKIKLAQDKDIKSVVPSPTTKTTPKLDNILNLPPDIILHILSFVSLEDLPTVAQLCRRFKLLVYNDILYEQKLRILELEYISTEKWISMNKTDTQTNQEQYKQMATELKNSPGGNFLPDLNSPYFSNGYTTSMMRINELNSYLQPNKEDSSTNEDKNKLNYSKVSKSMNNLSDKKKKKDSLPSYTIDSSFNIFAKEEEYGNKNNNSFYKSGSNDSVDILNIENHYEDDEKEKEQKEDSVAGEKQSELKVNTATTVSNSEKDDEKIKKEKKISLQAKLQMSFMKTPREVFKKECKELLRYYLDFKHPIPYKYLIFEDFTEIQDIAIILRRLVKFHKGKFVSDWQIIQDNLNTTVADFEELLQSEFEENYTELDLENLANISKAYQELNGGAPITQTYLSKCPIFYDPKFNIASLSIYKNNMSDPSLSSTNLKSEGITLESDEKIPEPVSPLDEGNDLIVQYTSFINRLISAIREQYYQIKAIFTYESDALFLFLQKVVEEIISDYLNTTVEYARRLDSSVYVTLLSTFIQTTMNIVDVISNWDKEYELEHPHQGSKFSYQAVVGEFQSIMEPFTQFYVQDEVKILEKQYQEEIDKWKQERENRKKTNTGFLDGDVESYKRNVMKTFKSVLLAPAVMTKNLMGKNKNKENKEKQVHLDDNTMTDSLSLELSLNLIHMNKEALKRCQLIMEIMNEDVGKCSQKLFIVLLKYLDKEHIAPSFQLATKQLATNDNHGTQNIINSLVTFFELIHIADLIQQMVHVYYMEDISSYVDENDFMSDIIVEKKQFERHLDDLVAQGMDKSIQVLVDNIEYTLINELPLDAYNIQSNHQVMDLKPTKACFKVVEFLSYHSKMITGVTDKNTINVLYEEISIRLFNIFVKNLKRMQINLLGAGQLICDLNKYCEWASTLRNPATSKIFSVLKEVGNLFIVDTAQDLKRIVLDTDRYGGYLRRDDIDDLLKCRTDYKDIQYVIETKDCIIQ</sequence>
<dbReference type="Pfam" id="PF12937">
    <property type="entry name" value="F-box-like"/>
    <property type="match status" value="1"/>
</dbReference>
<feature type="compositionally biased region" description="Basic and acidic residues" evidence="2">
    <location>
        <begin position="760"/>
        <end position="775"/>
    </location>
</feature>
<dbReference type="PANTHER" id="PTHR12100:SF1">
    <property type="entry name" value="RECYCLIN-1"/>
    <property type="match status" value="1"/>
</dbReference>
<feature type="compositionally biased region" description="Basic and acidic residues" evidence="2">
    <location>
        <begin position="495"/>
        <end position="507"/>
    </location>
</feature>
<evidence type="ECO:0000256" key="1">
    <source>
        <dbReference type="SAM" id="Coils"/>
    </source>
</evidence>
<dbReference type="InterPro" id="IPR048627">
    <property type="entry name" value="Sec10_HB"/>
</dbReference>
<dbReference type="EMBL" id="MCFH01000004">
    <property type="protein sequence ID" value="ORX58499.1"/>
    <property type="molecule type" value="Genomic_DNA"/>
</dbReference>
<dbReference type="InterPro" id="IPR001810">
    <property type="entry name" value="F-box_dom"/>
</dbReference>
<evidence type="ECO:0000313" key="4">
    <source>
        <dbReference type="EMBL" id="ORX58499.1"/>
    </source>
</evidence>
<reference evidence="4 5" key="1">
    <citation type="submission" date="2016-08" db="EMBL/GenBank/DDBJ databases">
        <title>Genomes of anaerobic fungi encode conserved fungal cellulosomes for biomass hydrolysis.</title>
        <authorList>
            <consortium name="DOE Joint Genome Institute"/>
            <person name="Haitjema C.H."/>
            <person name="Gilmore S.P."/>
            <person name="Henske J.K."/>
            <person name="Solomon K.V."/>
            <person name="De Groot R."/>
            <person name="Kuo A."/>
            <person name="Mondo S.J."/>
            <person name="Salamov A.A."/>
            <person name="Labutti K."/>
            <person name="Zhao Z."/>
            <person name="Chiniquy J."/>
            <person name="Barry K."/>
            <person name="Brewer H.M."/>
            <person name="Purvine S.O."/>
            <person name="Wright A.T."/>
            <person name="Boxma B."/>
            <person name="Van Alen T."/>
            <person name="Hackstein J.H."/>
            <person name="Baker S.E."/>
            <person name="Grigoriev I.V."/>
            <person name="O'Malley M.A."/>
        </authorList>
    </citation>
    <scope>NUCLEOTIDE SEQUENCE [LARGE SCALE GENOMIC DNA]</scope>
    <source>
        <strain evidence="5">finn</strain>
    </source>
</reference>
<feature type="domain" description="F-box" evidence="3">
    <location>
        <begin position="555"/>
        <end position="601"/>
    </location>
</feature>
<feature type="compositionally biased region" description="Low complexity" evidence="2">
    <location>
        <begin position="410"/>
        <end position="453"/>
    </location>
</feature>
<keyword evidence="5" id="KW-1185">Reference proteome</keyword>
<feature type="compositionally biased region" description="Low complexity" evidence="2">
    <location>
        <begin position="99"/>
        <end position="113"/>
    </location>
</feature>
<keyword evidence="1" id="KW-0175">Coiled coil</keyword>
<gene>
    <name evidence="4" type="ORF">BCR36DRAFT_409007</name>
</gene>
<dbReference type="PANTHER" id="PTHR12100">
    <property type="entry name" value="SEC10"/>
    <property type="match status" value="1"/>
</dbReference>